<dbReference type="RefSeq" id="WP_145851038.1">
    <property type="nucleotide sequence ID" value="NZ_RPFW01000001.1"/>
</dbReference>
<protein>
    <submittedName>
        <fullName evidence="1">Uncharacterized protein</fullName>
    </submittedName>
</protein>
<comment type="caution">
    <text evidence="1">The sequence shown here is derived from an EMBL/GenBank/DDBJ whole genome shotgun (WGS) entry which is preliminary data.</text>
</comment>
<sequence length="122" mass="13224">MAAYIPPGWPTGVHPPGSEDFEATAIAWLLDVVPPDFRLHGVLRRHPAALAAMARHHTQACVEGARAGYRTARSELGEELPPHAIDAVLAAYRTEGRRLASTARAVVLIEQALRGDTFTPRL</sequence>
<evidence type="ECO:0000313" key="2">
    <source>
        <dbReference type="Proteomes" id="UP000460272"/>
    </source>
</evidence>
<gene>
    <name evidence="1" type="ORF">EAS64_02280</name>
</gene>
<proteinExistence type="predicted"/>
<name>A0A6P2C4H8_9ACTN</name>
<organism evidence="1 2">
    <name type="scientific">Trebonia kvetii</name>
    <dbReference type="NCBI Taxonomy" id="2480626"/>
    <lineage>
        <taxon>Bacteria</taxon>
        <taxon>Bacillati</taxon>
        <taxon>Actinomycetota</taxon>
        <taxon>Actinomycetes</taxon>
        <taxon>Streptosporangiales</taxon>
        <taxon>Treboniaceae</taxon>
        <taxon>Trebonia</taxon>
    </lineage>
</organism>
<dbReference type="EMBL" id="RPFW01000001">
    <property type="protein sequence ID" value="TVZ06284.1"/>
    <property type="molecule type" value="Genomic_DNA"/>
</dbReference>
<accession>A0A6P2C4H8</accession>
<dbReference type="OrthoDB" id="4244911at2"/>
<dbReference type="AlphaFoldDB" id="A0A6P2C4H8"/>
<dbReference type="Proteomes" id="UP000460272">
    <property type="component" value="Unassembled WGS sequence"/>
</dbReference>
<keyword evidence="2" id="KW-1185">Reference proteome</keyword>
<evidence type="ECO:0000313" key="1">
    <source>
        <dbReference type="EMBL" id="TVZ06284.1"/>
    </source>
</evidence>
<reference evidence="1 2" key="1">
    <citation type="submission" date="2018-11" db="EMBL/GenBank/DDBJ databases">
        <title>Trebonia kvetii gen.nov., sp.nov., a novel acidophilic actinobacterium, and proposal of the new actinobacterial family Treboniaceae fam. nov.</title>
        <authorList>
            <person name="Rapoport D."/>
            <person name="Sagova-Mareckova M."/>
            <person name="Sedlacek I."/>
            <person name="Provaznik J."/>
            <person name="Kralova S."/>
            <person name="Pavlinic D."/>
            <person name="Benes V."/>
            <person name="Kopecky J."/>
        </authorList>
    </citation>
    <scope>NUCLEOTIDE SEQUENCE [LARGE SCALE GENOMIC DNA]</scope>
    <source>
        <strain evidence="1 2">15Tr583</strain>
    </source>
</reference>